<reference evidence="2" key="1">
    <citation type="submission" date="2023-06" db="EMBL/GenBank/DDBJ databases">
        <title>Genome-scale phylogeny and comparative genomics of the fungal order Sordariales.</title>
        <authorList>
            <consortium name="Lawrence Berkeley National Laboratory"/>
            <person name="Hensen N."/>
            <person name="Bonometti L."/>
            <person name="Westerberg I."/>
            <person name="Brannstrom I.O."/>
            <person name="Guillou S."/>
            <person name="Cros-Aarteil S."/>
            <person name="Calhoun S."/>
            <person name="Haridas S."/>
            <person name="Kuo A."/>
            <person name="Mondo S."/>
            <person name="Pangilinan J."/>
            <person name="Riley R."/>
            <person name="Labutti K."/>
            <person name="Andreopoulos B."/>
            <person name="Lipzen A."/>
            <person name="Chen C."/>
            <person name="Yanf M."/>
            <person name="Daum C."/>
            <person name="Ng V."/>
            <person name="Clum A."/>
            <person name="Steindorff A."/>
            <person name="Ohm R."/>
            <person name="Martin F."/>
            <person name="Silar P."/>
            <person name="Natvig D."/>
            <person name="Lalanne C."/>
            <person name="Gautier V."/>
            <person name="Ament-Velasquez S.L."/>
            <person name="Kruys A."/>
            <person name="Hutchinson M.I."/>
            <person name="Powell A.J."/>
            <person name="Barry K."/>
            <person name="Miller A.N."/>
            <person name="Grigoriev I.V."/>
            <person name="Debuchy R."/>
            <person name="Gladieux P."/>
            <person name="Thoren M.H."/>
            <person name="Johannesson H."/>
        </authorList>
    </citation>
    <scope>NUCLEOTIDE SEQUENCE</scope>
    <source>
        <strain evidence="2">CBS 307.81</strain>
    </source>
</reference>
<dbReference type="EMBL" id="JAULSY010000073">
    <property type="protein sequence ID" value="KAK0667362.1"/>
    <property type="molecule type" value="Genomic_DNA"/>
</dbReference>
<dbReference type="AlphaFoldDB" id="A0AA39ZAI2"/>
<feature type="signal peptide" evidence="1">
    <location>
        <begin position="1"/>
        <end position="24"/>
    </location>
</feature>
<accession>A0AA39ZAI2</accession>
<protein>
    <submittedName>
        <fullName evidence="2">Uncharacterized protein</fullName>
    </submittedName>
</protein>
<name>A0AA39ZAI2_9PEZI</name>
<dbReference type="Proteomes" id="UP001174997">
    <property type="component" value="Unassembled WGS sequence"/>
</dbReference>
<evidence type="ECO:0000313" key="3">
    <source>
        <dbReference type="Proteomes" id="UP001174997"/>
    </source>
</evidence>
<proteinExistence type="predicted"/>
<comment type="caution">
    <text evidence="2">The sequence shown here is derived from an EMBL/GenBank/DDBJ whole genome shotgun (WGS) entry which is preliminary data.</text>
</comment>
<organism evidence="2 3">
    <name type="scientific">Cercophora samala</name>
    <dbReference type="NCBI Taxonomy" id="330535"/>
    <lineage>
        <taxon>Eukaryota</taxon>
        <taxon>Fungi</taxon>
        <taxon>Dikarya</taxon>
        <taxon>Ascomycota</taxon>
        <taxon>Pezizomycotina</taxon>
        <taxon>Sordariomycetes</taxon>
        <taxon>Sordariomycetidae</taxon>
        <taxon>Sordariales</taxon>
        <taxon>Lasiosphaeriaceae</taxon>
        <taxon>Cercophora</taxon>
    </lineage>
</organism>
<evidence type="ECO:0000313" key="2">
    <source>
        <dbReference type="EMBL" id="KAK0667362.1"/>
    </source>
</evidence>
<keyword evidence="3" id="KW-1185">Reference proteome</keyword>
<evidence type="ECO:0000256" key="1">
    <source>
        <dbReference type="SAM" id="SignalP"/>
    </source>
</evidence>
<feature type="chain" id="PRO_5041438686" evidence="1">
    <location>
        <begin position="25"/>
        <end position="89"/>
    </location>
</feature>
<sequence>MKFLVYQLVTLTATLALLATSTLASSPMTEVAPGPPLLKRYDLDCESILVGTTDECAGIGFYCDSDGEVQAIDETVNSLCALYCKCEKP</sequence>
<keyword evidence="1" id="KW-0732">Signal</keyword>
<gene>
    <name evidence="2" type="ORF">QBC41DRAFT_139211</name>
</gene>